<evidence type="ECO:0000313" key="2">
    <source>
        <dbReference type="EMBL" id="MBC8362144.1"/>
    </source>
</evidence>
<comment type="caution">
    <text evidence="2">The sequence shown here is derived from an EMBL/GenBank/DDBJ whole genome shotgun (WGS) entry which is preliminary data.</text>
</comment>
<dbReference type="AlphaFoldDB" id="A0A8J6NP64"/>
<feature type="transmembrane region" description="Helical" evidence="1">
    <location>
        <begin position="6"/>
        <end position="25"/>
    </location>
</feature>
<sequence>MSDPITVSLIGIGGVILGVILTEWLRKRSRIEAFSSLVYEKKLNIYEELFNKINASSELINETINNKELSKDEKFEIESAVVLDICQFTDKHQLYLNDEVIVQCCTLFMDTHNINAPVEDEPERTLEHLHEQLSNTKNIIRSETGVEKVNKLFSSITKAKHSSPVIEYMRALKKKKGDK</sequence>
<protein>
    <submittedName>
        <fullName evidence="2">Uncharacterized protein</fullName>
    </submittedName>
</protein>
<accession>A0A8J6NP64</accession>
<organism evidence="2 3">
    <name type="scientific">Candidatus Desulfatibia profunda</name>
    <dbReference type="NCBI Taxonomy" id="2841695"/>
    <lineage>
        <taxon>Bacteria</taxon>
        <taxon>Pseudomonadati</taxon>
        <taxon>Thermodesulfobacteriota</taxon>
        <taxon>Desulfobacteria</taxon>
        <taxon>Desulfobacterales</taxon>
        <taxon>Desulfobacterales incertae sedis</taxon>
        <taxon>Candidatus Desulfatibia</taxon>
    </lineage>
</organism>
<proteinExistence type="predicted"/>
<name>A0A8J6NP64_9BACT</name>
<keyword evidence="1" id="KW-1133">Transmembrane helix</keyword>
<keyword evidence="1" id="KW-0812">Transmembrane</keyword>
<dbReference type="Proteomes" id="UP000603434">
    <property type="component" value="Unassembled WGS sequence"/>
</dbReference>
<evidence type="ECO:0000256" key="1">
    <source>
        <dbReference type="SAM" id="Phobius"/>
    </source>
</evidence>
<keyword evidence="1" id="KW-0472">Membrane</keyword>
<dbReference type="EMBL" id="JACNJH010000171">
    <property type="protein sequence ID" value="MBC8362144.1"/>
    <property type="molecule type" value="Genomic_DNA"/>
</dbReference>
<reference evidence="2 3" key="1">
    <citation type="submission" date="2020-08" db="EMBL/GenBank/DDBJ databases">
        <title>Bridging the membrane lipid divide: bacteria of the FCB group superphylum have the potential to synthesize archaeal ether lipids.</title>
        <authorList>
            <person name="Villanueva L."/>
            <person name="Von Meijenfeldt F.A.B."/>
            <person name="Westbye A.B."/>
            <person name="Yadav S."/>
            <person name="Hopmans E.C."/>
            <person name="Dutilh B.E."/>
            <person name="Sinninghe Damste J.S."/>
        </authorList>
    </citation>
    <scope>NUCLEOTIDE SEQUENCE [LARGE SCALE GENOMIC DNA]</scope>
    <source>
        <strain evidence="2">NIOZ-UU30</strain>
    </source>
</reference>
<gene>
    <name evidence="2" type="ORF">H8E23_12185</name>
</gene>
<evidence type="ECO:0000313" key="3">
    <source>
        <dbReference type="Proteomes" id="UP000603434"/>
    </source>
</evidence>